<dbReference type="STRING" id="572478.Vdis_2156"/>
<dbReference type="AlphaFoldDB" id="E1QPW5"/>
<dbReference type="Gene3D" id="1.10.287.3510">
    <property type="match status" value="1"/>
</dbReference>
<reference evidence="6 7" key="1">
    <citation type="journal article" date="2010" name="Stand. Genomic Sci.">
        <title>Complete genome sequence of Vulcanisaeta distributa type strain (IC-017).</title>
        <authorList>
            <person name="Mavromatis K."/>
            <person name="Sikorski J."/>
            <person name="Pabst E."/>
            <person name="Teshima H."/>
            <person name="Lapidus A."/>
            <person name="Lucas S."/>
            <person name="Nolan M."/>
            <person name="Glavina Del Rio T."/>
            <person name="Cheng J.F."/>
            <person name="Bruce D."/>
            <person name="Goodwin L."/>
            <person name="Pitluck S."/>
            <person name="Liolios K."/>
            <person name="Ivanova N."/>
            <person name="Mikhailova N."/>
            <person name="Pati A."/>
            <person name="Chen A."/>
            <person name="Palaniappan K."/>
            <person name="Land M."/>
            <person name="Hauser L."/>
            <person name="Chang Y.J."/>
            <person name="Jeffries C.D."/>
            <person name="Rohde M."/>
            <person name="Spring S."/>
            <person name="Goker M."/>
            <person name="Wirth R."/>
            <person name="Woyke T."/>
            <person name="Bristow J."/>
            <person name="Eisen J.A."/>
            <person name="Markowitz V."/>
            <person name="Hugenholtz P."/>
            <person name="Klenk H.P."/>
            <person name="Kyrpides N.C."/>
        </authorList>
    </citation>
    <scope>NUCLEOTIDE SEQUENCE [LARGE SCALE GENOMIC DNA]</scope>
    <source>
        <strain evidence="7">DSM 14429 / JCM 11212 / NBRC 100878 / IC-017</strain>
    </source>
</reference>
<evidence type="ECO:0000256" key="2">
    <source>
        <dbReference type="ARBA" id="ARBA00022692"/>
    </source>
</evidence>
<keyword evidence="2 5" id="KW-0812">Transmembrane</keyword>
<protein>
    <submittedName>
        <fullName evidence="6">NADH-ubiquinone oxidoreductase chain 4L</fullName>
    </submittedName>
</protein>
<organism evidence="6 7">
    <name type="scientific">Vulcanisaeta distributa (strain DSM 14429 / JCM 11212 / NBRC 100878 / IC-017)</name>
    <dbReference type="NCBI Taxonomy" id="572478"/>
    <lineage>
        <taxon>Archaea</taxon>
        <taxon>Thermoproteota</taxon>
        <taxon>Thermoprotei</taxon>
        <taxon>Thermoproteales</taxon>
        <taxon>Thermoproteaceae</taxon>
        <taxon>Vulcanisaeta</taxon>
    </lineage>
</organism>
<sequence length="110" mass="12034">MEVVNAAIIYGFASIILMIGYYSALRANDLIRVLISLELMFNAIFLALVPLFAVNAVVAFGILVVTILSSSTEFMTLITAIMALDRVRKSVRVEEIKAGGEQYVESKSNT</sequence>
<keyword evidence="4 5" id="KW-0472">Membrane</keyword>
<reference evidence="7" key="2">
    <citation type="journal article" date="2010" name="Stand. Genomic Sci.">
        <title>Complete genome sequence of Vulcanisaeta distributa type strain (IC-017T).</title>
        <authorList>
            <person name="Mavromatis K."/>
            <person name="Sikorski J."/>
            <person name="Pabst E."/>
            <person name="Teshima H."/>
            <person name="Lapidus A."/>
            <person name="Lucas S."/>
            <person name="Nolan M."/>
            <person name="Glavina Del Rio T."/>
            <person name="Cheng J."/>
            <person name="Bruce D."/>
            <person name="Goodwin L."/>
            <person name="Pitluck S."/>
            <person name="Liolios K."/>
            <person name="Ivanova N."/>
            <person name="Mikhailova N."/>
            <person name="Pati A."/>
            <person name="Chen A."/>
            <person name="Palaniappan K."/>
            <person name="Land M."/>
            <person name="Hauser L."/>
            <person name="Chang Y."/>
            <person name="Jeffries C."/>
            <person name="Rohde M."/>
            <person name="Spring S."/>
            <person name="Goker M."/>
            <person name="Wirth R."/>
            <person name="Woyke T."/>
            <person name="Bristow J."/>
            <person name="Eisen J."/>
            <person name="Markowitz V."/>
            <person name="Hugenholtz P."/>
            <person name="Klenk H."/>
            <person name="Kyrpides N."/>
        </authorList>
    </citation>
    <scope>NUCLEOTIDE SEQUENCE [LARGE SCALE GENOMIC DNA]</scope>
    <source>
        <strain evidence="7">DSM 14429 / JCM 11212 / NBRC 100878 / IC-017</strain>
    </source>
</reference>
<gene>
    <name evidence="6" type="ordered locus">Vdis_2156</name>
</gene>
<feature type="transmembrane region" description="Helical" evidence="5">
    <location>
        <begin position="31"/>
        <end position="53"/>
    </location>
</feature>
<keyword evidence="3 5" id="KW-1133">Transmembrane helix</keyword>
<evidence type="ECO:0000313" key="6">
    <source>
        <dbReference type="EMBL" id="ADN51525.1"/>
    </source>
</evidence>
<name>E1QPW5_VULDI</name>
<dbReference type="Pfam" id="PF00420">
    <property type="entry name" value="Oxidored_q2"/>
    <property type="match status" value="1"/>
</dbReference>
<dbReference type="RefSeq" id="WP_013337250.1">
    <property type="nucleotide sequence ID" value="NC_014537.1"/>
</dbReference>
<dbReference type="HOGENOM" id="CLU_179744_0_0_2"/>
<dbReference type="GO" id="GO:0016020">
    <property type="term" value="C:membrane"/>
    <property type="evidence" value="ECO:0007669"/>
    <property type="project" value="UniProtKB-SubCell"/>
</dbReference>
<dbReference type="eggNOG" id="arCOG03073">
    <property type="taxonomic scope" value="Archaea"/>
</dbReference>
<evidence type="ECO:0000256" key="3">
    <source>
        <dbReference type="ARBA" id="ARBA00022989"/>
    </source>
</evidence>
<feature type="transmembrane region" description="Helical" evidence="5">
    <location>
        <begin position="59"/>
        <end position="84"/>
    </location>
</feature>
<accession>E1QPW5</accession>
<evidence type="ECO:0000256" key="1">
    <source>
        <dbReference type="ARBA" id="ARBA00004141"/>
    </source>
</evidence>
<dbReference type="GeneID" id="9753109"/>
<evidence type="ECO:0000313" key="7">
    <source>
        <dbReference type="Proteomes" id="UP000006681"/>
    </source>
</evidence>
<evidence type="ECO:0000256" key="4">
    <source>
        <dbReference type="ARBA" id="ARBA00023136"/>
    </source>
</evidence>
<proteinExistence type="predicted"/>
<dbReference type="InterPro" id="IPR039428">
    <property type="entry name" value="NUOK/Mnh_C1-like"/>
</dbReference>
<dbReference type="Proteomes" id="UP000006681">
    <property type="component" value="Chromosome"/>
</dbReference>
<dbReference type="EMBL" id="CP002100">
    <property type="protein sequence ID" value="ADN51525.1"/>
    <property type="molecule type" value="Genomic_DNA"/>
</dbReference>
<comment type="subcellular location">
    <subcellularLocation>
        <location evidence="1">Membrane</location>
        <topology evidence="1">Multi-pass membrane protein</topology>
    </subcellularLocation>
</comment>
<keyword evidence="6" id="KW-0830">Ubiquinone</keyword>
<keyword evidence="7" id="KW-1185">Reference proteome</keyword>
<feature type="transmembrane region" description="Helical" evidence="5">
    <location>
        <begin position="6"/>
        <end position="24"/>
    </location>
</feature>
<evidence type="ECO:0000256" key="5">
    <source>
        <dbReference type="SAM" id="Phobius"/>
    </source>
</evidence>
<dbReference type="KEGG" id="vdi:Vdis_2156"/>